<dbReference type="AlphaFoldDB" id="A0A382BHB8"/>
<protein>
    <recommendedName>
        <fullName evidence="3">LamG-like jellyroll fold domain-containing protein</fullName>
    </recommendedName>
</protein>
<feature type="domain" description="LamG-like jellyroll fold" evidence="3">
    <location>
        <begin position="57"/>
        <end position="190"/>
    </location>
</feature>
<evidence type="ECO:0000313" key="4">
    <source>
        <dbReference type="EMBL" id="SVB12587.1"/>
    </source>
</evidence>
<keyword evidence="2" id="KW-1015">Disulfide bond</keyword>
<dbReference type="PANTHER" id="PTHR36453">
    <property type="entry name" value="SECRETED PROTEIN-RELATED"/>
    <property type="match status" value="1"/>
</dbReference>
<dbReference type="InterPro" id="IPR012334">
    <property type="entry name" value="Pectin_lyas_fold"/>
</dbReference>
<dbReference type="PANTHER" id="PTHR36453:SF1">
    <property type="entry name" value="RIGHT HANDED BETA HELIX DOMAIN-CONTAINING PROTEIN"/>
    <property type="match status" value="1"/>
</dbReference>
<proteinExistence type="predicted"/>
<gene>
    <name evidence="4" type="ORF">METZ01_LOCUS165441</name>
</gene>
<dbReference type="EMBL" id="UINC01029603">
    <property type="protein sequence ID" value="SVB12587.1"/>
    <property type="molecule type" value="Genomic_DNA"/>
</dbReference>
<dbReference type="InterPro" id="IPR006558">
    <property type="entry name" value="LamG-like"/>
</dbReference>
<evidence type="ECO:0000256" key="1">
    <source>
        <dbReference type="ARBA" id="ARBA00022729"/>
    </source>
</evidence>
<accession>A0A382BHB8</accession>
<dbReference type="Gene3D" id="2.60.120.200">
    <property type="match status" value="1"/>
</dbReference>
<evidence type="ECO:0000259" key="3">
    <source>
        <dbReference type="SMART" id="SM00560"/>
    </source>
</evidence>
<dbReference type="SUPFAM" id="SSF51126">
    <property type="entry name" value="Pectin lyase-like"/>
    <property type="match status" value="1"/>
</dbReference>
<dbReference type="InterPro" id="IPR039448">
    <property type="entry name" value="Beta_helix"/>
</dbReference>
<dbReference type="InterPro" id="IPR011050">
    <property type="entry name" value="Pectin_lyase_fold/virulence"/>
</dbReference>
<dbReference type="SUPFAM" id="SSF49899">
    <property type="entry name" value="Concanavalin A-like lectins/glucanases"/>
    <property type="match status" value="1"/>
</dbReference>
<organism evidence="4">
    <name type="scientific">marine metagenome</name>
    <dbReference type="NCBI Taxonomy" id="408172"/>
    <lineage>
        <taxon>unclassified sequences</taxon>
        <taxon>metagenomes</taxon>
        <taxon>ecological metagenomes</taxon>
    </lineage>
</organism>
<dbReference type="Pfam" id="PF13385">
    <property type="entry name" value="Laminin_G_3"/>
    <property type="match status" value="1"/>
</dbReference>
<keyword evidence="1" id="KW-0732">Signal</keyword>
<sequence length="666" mass="75281">MHVAISAWIILTSLTIRAEELYVVGDSLSKYEINNTLHFDGFDDVDLGNPAQLQITGDMTIEMWIEPSGIGYRRNPYSKAVGGEGTIYIEESGTLSYYYGTDGGNHGPYQGVNSVVPLEPDIWQHIAIVRDLTNMELRWYINGQLTNSEVASYSAATSGTNHAFIGKGYVFKYDGEMDEFRIWNLARTQAEIQESMYTELIGIEDGLVAYYPMDVESGTTLTDLTPYTNHGTISGAEPVKRYRSVDCFFLSGDTECPFPTIQSAMLYAQAGDDILIREGRYSEHVEFNTQATEEKPIILKPFPGELVIMDGTIPILSDWEPYDNGGYTIYRTQVDSAAIAEMMGKEFTGIHQLFMDGRMMMPAQEVNFKNPMDPTTGTPTYPEPGTVWEVRPGVENQTNLLEHVDSPEEWSYDSTTMEVFLFPDDGQVPDGREIRGRVFDRILQMGERNIGAEYITFKGIEFFAGSFYLKDTEHITFEDCRFSFSSELDSEINMVSGGSHVVFRNCVFEYINGANVIRITRCDDALIENCYFHHNGWTSGTWEYINNDRSYDATFRYVTVENAMAPGIFVGMRSLTEYCLIRNLYDKLDGAGLQRNNAATYLSTTRYCWIINCPAINGVRFDSSPGGTYGKIHHVVSVRNRRGFRLKGDHHKVYHLTAYDSQTNDI</sequence>
<dbReference type="Pfam" id="PF13229">
    <property type="entry name" value="Beta_helix"/>
    <property type="match status" value="1"/>
</dbReference>
<reference evidence="4" key="1">
    <citation type="submission" date="2018-05" db="EMBL/GenBank/DDBJ databases">
        <authorList>
            <person name="Lanie J.A."/>
            <person name="Ng W.-L."/>
            <person name="Kazmierczak K.M."/>
            <person name="Andrzejewski T.M."/>
            <person name="Davidsen T.M."/>
            <person name="Wayne K.J."/>
            <person name="Tettelin H."/>
            <person name="Glass J.I."/>
            <person name="Rusch D."/>
            <person name="Podicherti R."/>
            <person name="Tsui H.-C.T."/>
            <person name="Winkler M.E."/>
        </authorList>
    </citation>
    <scope>NUCLEOTIDE SEQUENCE</scope>
</reference>
<dbReference type="Gene3D" id="2.160.20.10">
    <property type="entry name" value="Single-stranded right-handed beta-helix, Pectin lyase-like"/>
    <property type="match status" value="2"/>
</dbReference>
<feature type="non-terminal residue" evidence="4">
    <location>
        <position position="666"/>
    </location>
</feature>
<evidence type="ECO:0000256" key="2">
    <source>
        <dbReference type="ARBA" id="ARBA00023157"/>
    </source>
</evidence>
<dbReference type="InterPro" id="IPR013320">
    <property type="entry name" value="ConA-like_dom_sf"/>
</dbReference>
<dbReference type="SMART" id="SM00560">
    <property type="entry name" value="LamGL"/>
    <property type="match status" value="1"/>
</dbReference>
<name>A0A382BHB8_9ZZZZ</name>